<gene>
    <name evidence="1" type="ORF">QLS65_03235</name>
</gene>
<name>A0ABT6V7H8_9FLAO</name>
<reference evidence="1 2" key="1">
    <citation type="submission" date="2023-04" db="EMBL/GenBank/DDBJ databases">
        <title>Two novel species of Flavobacterium.</title>
        <authorList>
            <person name="Liu Q."/>
            <person name="Xin Y.-H."/>
        </authorList>
    </citation>
    <scope>NUCLEOTIDE SEQUENCE [LARGE SCALE GENOMIC DNA]</scope>
    <source>
        <strain evidence="1 2">LB1P51</strain>
    </source>
</reference>
<accession>A0ABT6V7H8</accession>
<dbReference type="EMBL" id="JASCRZ010000001">
    <property type="protein sequence ID" value="MDI5893891.1"/>
    <property type="molecule type" value="Genomic_DNA"/>
</dbReference>
<evidence type="ECO:0000313" key="1">
    <source>
        <dbReference type="EMBL" id="MDI5893891.1"/>
    </source>
</evidence>
<protein>
    <recommendedName>
        <fullName evidence="3">Phage protein</fullName>
    </recommendedName>
</protein>
<dbReference type="RefSeq" id="WP_282715168.1">
    <property type="nucleotide sequence ID" value="NZ_JASCRZ010000001.1"/>
</dbReference>
<comment type="caution">
    <text evidence="1">The sequence shown here is derived from an EMBL/GenBank/DDBJ whole genome shotgun (WGS) entry which is preliminary data.</text>
</comment>
<dbReference type="Proteomes" id="UP001243403">
    <property type="component" value="Unassembled WGS sequence"/>
</dbReference>
<proteinExistence type="predicted"/>
<sequence length="168" mass="20582">MPFNLLKKYNQLLELNSYSVKQRAVCLRQIYDRDIVPEKRIVFRTKPLNPTPHENKIDLDRHFYHLTTKTIDEKTKQRDYDKDRCERLHWIKFHIDEKKKDQVLVFSVKEPNGIRTYIYDCVEKYVIVLEPLRKVHEYYLLTAYLVQGKDKARDKFLKKYKRKLEVVY</sequence>
<keyword evidence="2" id="KW-1185">Reference proteome</keyword>
<evidence type="ECO:0008006" key="3">
    <source>
        <dbReference type="Google" id="ProtNLM"/>
    </source>
</evidence>
<organism evidence="1 2">
    <name type="scientific">Flavobacterium algoritolerans</name>
    <dbReference type="NCBI Taxonomy" id="3041254"/>
    <lineage>
        <taxon>Bacteria</taxon>
        <taxon>Pseudomonadati</taxon>
        <taxon>Bacteroidota</taxon>
        <taxon>Flavobacteriia</taxon>
        <taxon>Flavobacteriales</taxon>
        <taxon>Flavobacteriaceae</taxon>
        <taxon>Flavobacterium</taxon>
    </lineage>
</organism>
<evidence type="ECO:0000313" key="2">
    <source>
        <dbReference type="Proteomes" id="UP001243403"/>
    </source>
</evidence>